<dbReference type="EMBL" id="CAKXZT010000124">
    <property type="protein sequence ID" value="CAH2401740.1"/>
    <property type="molecule type" value="Genomic_DNA"/>
</dbReference>
<keyword evidence="2" id="KW-1185">Reference proteome</keyword>
<proteinExistence type="predicted"/>
<evidence type="ECO:0000313" key="1">
    <source>
        <dbReference type="EMBL" id="CAH2401740.1"/>
    </source>
</evidence>
<comment type="caution">
    <text evidence="1">The sequence shown here is derived from an EMBL/GenBank/DDBJ whole genome shotgun (WGS) entry which is preliminary data.</text>
</comment>
<reference evidence="1 2" key="1">
    <citation type="submission" date="2022-03" db="EMBL/GenBank/DDBJ databases">
        <authorList>
            <person name="Brunel B."/>
        </authorList>
    </citation>
    <scope>NUCLEOTIDE SEQUENCE [LARGE SCALE GENOMIC DNA]</scope>
    <source>
        <strain evidence="1">STM5069sample</strain>
    </source>
</reference>
<protein>
    <submittedName>
        <fullName evidence="1">Uncharacterized protein</fullName>
    </submittedName>
</protein>
<organism evidence="1 2">
    <name type="scientific">Mesorhizobium escarrei</name>
    <dbReference type="NCBI Taxonomy" id="666018"/>
    <lineage>
        <taxon>Bacteria</taxon>
        <taxon>Pseudomonadati</taxon>
        <taxon>Pseudomonadota</taxon>
        <taxon>Alphaproteobacteria</taxon>
        <taxon>Hyphomicrobiales</taxon>
        <taxon>Phyllobacteriaceae</taxon>
        <taxon>Mesorhizobium</taxon>
    </lineage>
</organism>
<dbReference type="Proteomes" id="UP001153050">
    <property type="component" value="Unassembled WGS sequence"/>
</dbReference>
<name>A0ABM9DY86_9HYPH</name>
<gene>
    <name evidence="1" type="ORF">MES5069_30148</name>
</gene>
<accession>A0ABM9DY86</accession>
<evidence type="ECO:0000313" key="2">
    <source>
        <dbReference type="Proteomes" id="UP001153050"/>
    </source>
</evidence>
<sequence>MSGWISRGVCEDELRFLPRGQSIVLATQLPAGRAFIFTWWLRTNAKLRTVQEIGSTIRSRTFGTRSLS</sequence>